<accession>A0A545U3D5</accession>
<sequence length="112" mass="13135">MDQRLKQLLSHMDSEDARLLRTLIEGFNGGKTEEKSLAELQERLEQTRARIKVIEEKARRKMADAKANPFCHYCRVKASDVEYMFQSDTNVNICSNCVVHGYRQLRMLRRES</sequence>
<name>A0A545U3D5_9GAMM</name>
<dbReference type="Proteomes" id="UP000319732">
    <property type="component" value="Unassembled WGS sequence"/>
</dbReference>
<feature type="coiled-coil region" evidence="1">
    <location>
        <begin position="30"/>
        <end position="64"/>
    </location>
</feature>
<dbReference type="Gene3D" id="1.10.10.10">
    <property type="entry name" value="Winged helix-like DNA-binding domain superfamily/Winged helix DNA-binding domain"/>
    <property type="match status" value="1"/>
</dbReference>
<dbReference type="InterPro" id="IPR036388">
    <property type="entry name" value="WH-like_DNA-bd_sf"/>
</dbReference>
<evidence type="ECO:0000313" key="3">
    <source>
        <dbReference type="Proteomes" id="UP000319732"/>
    </source>
</evidence>
<reference evidence="2 3" key="1">
    <citation type="submission" date="2019-06" db="EMBL/GenBank/DDBJ databases">
        <title>Whole genome sequence for Cellvibrionaceae sp. R142.</title>
        <authorList>
            <person name="Wang G."/>
        </authorList>
    </citation>
    <scope>NUCLEOTIDE SEQUENCE [LARGE SCALE GENOMIC DNA]</scope>
    <source>
        <strain evidence="2 3">R142</strain>
    </source>
</reference>
<keyword evidence="3" id="KW-1185">Reference proteome</keyword>
<dbReference type="RefSeq" id="WP_142903075.1">
    <property type="nucleotide sequence ID" value="NZ_ML660089.1"/>
</dbReference>
<dbReference type="GO" id="GO:0046983">
    <property type="term" value="F:protein dimerization activity"/>
    <property type="evidence" value="ECO:0007669"/>
    <property type="project" value="InterPro"/>
</dbReference>
<evidence type="ECO:0000256" key="1">
    <source>
        <dbReference type="SAM" id="Coils"/>
    </source>
</evidence>
<gene>
    <name evidence="2" type="ORF">FKG94_04820</name>
</gene>
<proteinExistence type="predicted"/>
<dbReference type="EMBL" id="VHSG01000006">
    <property type="protein sequence ID" value="TQV83995.1"/>
    <property type="molecule type" value="Genomic_DNA"/>
</dbReference>
<protein>
    <submittedName>
        <fullName evidence="2">Uncharacterized protein</fullName>
    </submittedName>
</protein>
<evidence type="ECO:0000313" key="2">
    <source>
        <dbReference type="EMBL" id="TQV83995.1"/>
    </source>
</evidence>
<comment type="caution">
    <text evidence="2">The sequence shown here is derived from an EMBL/GenBank/DDBJ whole genome shotgun (WGS) entry which is preliminary data.</text>
</comment>
<dbReference type="GO" id="GO:0008270">
    <property type="term" value="F:zinc ion binding"/>
    <property type="evidence" value="ECO:0007669"/>
    <property type="project" value="InterPro"/>
</dbReference>
<keyword evidence="1" id="KW-0175">Coiled coil</keyword>
<organism evidence="2 3">
    <name type="scientific">Exilibacterium tricleocarpae</name>
    <dbReference type="NCBI Taxonomy" id="2591008"/>
    <lineage>
        <taxon>Bacteria</taxon>
        <taxon>Pseudomonadati</taxon>
        <taxon>Pseudomonadota</taxon>
        <taxon>Gammaproteobacteria</taxon>
        <taxon>Cellvibrionales</taxon>
        <taxon>Cellvibrionaceae</taxon>
        <taxon>Exilibacterium</taxon>
    </lineage>
</organism>
<dbReference type="AlphaFoldDB" id="A0A545U3D5"/>